<keyword evidence="1" id="KW-0732">Signal</keyword>
<reference evidence="5 7" key="1">
    <citation type="journal article" date="2017" name="Nature">
        <title>The sunflower genome provides insights into oil metabolism, flowering and Asterid evolution.</title>
        <authorList>
            <person name="Badouin H."/>
            <person name="Gouzy J."/>
            <person name="Grassa C.J."/>
            <person name="Murat F."/>
            <person name="Staton S.E."/>
            <person name="Cottret L."/>
            <person name="Lelandais-Briere C."/>
            <person name="Owens G.L."/>
            <person name="Carrere S."/>
            <person name="Mayjonade B."/>
            <person name="Legrand L."/>
            <person name="Gill N."/>
            <person name="Kane N.C."/>
            <person name="Bowers J.E."/>
            <person name="Hubner S."/>
            <person name="Bellec A."/>
            <person name="Berard A."/>
            <person name="Berges H."/>
            <person name="Blanchet N."/>
            <person name="Boniface M.C."/>
            <person name="Brunel D."/>
            <person name="Catrice O."/>
            <person name="Chaidir N."/>
            <person name="Claudel C."/>
            <person name="Donnadieu C."/>
            <person name="Faraut T."/>
            <person name="Fievet G."/>
            <person name="Helmstetter N."/>
            <person name="King M."/>
            <person name="Knapp S.J."/>
            <person name="Lai Z."/>
            <person name="Le Paslier M.C."/>
            <person name="Lippi Y."/>
            <person name="Lorenzon L."/>
            <person name="Mandel J.R."/>
            <person name="Marage G."/>
            <person name="Marchand G."/>
            <person name="Marquand E."/>
            <person name="Bret-Mestries E."/>
            <person name="Morien E."/>
            <person name="Nambeesan S."/>
            <person name="Nguyen T."/>
            <person name="Pegot-Espagnet P."/>
            <person name="Pouilly N."/>
            <person name="Raftis F."/>
            <person name="Sallet E."/>
            <person name="Schiex T."/>
            <person name="Thomas J."/>
            <person name="Vandecasteele C."/>
            <person name="Vares D."/>
            <person name="Vear F."/>
            <person name="Vautrin S."/>
            <person name="Crespi M."/>
            <person name="Mangin B."/>
            <person name="Burke J.M."/>
            <person name="Salse J."/>
            <person name="Munos S."/>
            <person name="Vincourt P."/>
            <person name="Rieseberg L.H."/>
            <person name="Langlade N.B."/>
        </authorList>
    </citation>
    <scope>NUCLEOTIDE SEQUENCE [LARGE SCALE GENOMIC DNA]</scope>
    <source>
        <strain evidence="7">cv. SF193</strain>
        <tissue evidence="5">Leaves</tissue>
    </source>
</reference>
<keyword evidence="3" id="KW-1133">Transmembrane helix</keyword>
<accession>A0A251U889</accession>
<evidence type="ECO:0000256" key="3">
    <source>
        <dbReference type="SAM" id="Phobius"/>
    </source>
</evidence>
<dbReference type="SMART" id="SM00856">
    <property type="entry name" value="PMEI"/>
    <property type="match status" value="1"/>
</dbReference>
<dbReference type="PANTHER" id="PTHR31080">
    <property type="entry name" value="PECTINESTERASE INHIBITOR-LIKE"/>
    <property type="match status" value="1"/>
</dbReference>
<dbReference type="SUPFAM" id="SSF101148">
    <property type="entry name" value="Plant invertase/pectin methylesterase inhibitor"/>
    <property type="match status" value="1"/>
</dbReference>
<sequence length="246" mass="27236">MEESINYIRGYNKVHPDGETSAAHHEPPAPTHRRTIPVVITLTIFTIVIGTIITLQVVRQRHPHNNRSYKPLSTEQSVSVINSVCAVTQHPESCLAHVSTVNSSDVDPMMIFNITLHLAVNEVVNVSLMSKTLVMKVNDLYTGLMFRECVSLFDDAVSRLSRAVEIVNGDGETMEGSVADLMTWISAAMTDQERCVEGLEEVGSMVGDEVKVRVKRSSVYLSNSLAILANMKGLLDRFGFQLYQDS</sequence>
<dbReference type="PANTHER" id="PTHR31080:SF303">
    <property type="entry name" value="PECTINESTERASE 1-LIKE"/>
    <property type="match status" value="1"/>
</dbReference>
<dbReference type="AlphaFoldDB" id="A0A251U889"/>
<keyword evidence="5" id="KW-0378">Hydrolase</keyword>
<dbReference type="OrthoDB" id="1670832at2759"/>
<dbReference type="InParanoid" id="A0A251U889"/>
<evidence type="ECO:0000256" key="2">
    <source>
        <dbReference type="SAM" id="MobiDB-lite"/>
    </source>
</evidence>
<dbReference type="EMBL" id="CM007897">
    <property type="protein sequence ID" value="OTG19577.1"/>
    <property type="molecule type" value="Genomic_DNA"/>
</dbReference>
<evidence type="ECO:0000256" key="1">
    <source>
        <dbReference type="ARBA" id="ARBA00022729"/>
    </source>
</evidence>
<dbReference type="Gramene" id="mRNA:HanXRQr2_Chr08g0356191">
    <property type="protein sequence ID" value="CDS:HanXRQr2_Chr08g0356191.1"/>
    <property type="gene ID" value="HanXRQr2_Chr08g0356191"/>
</dbReference>
<feature type="region of interest" description="Disordered" evidence="2">
    <location>
        <begin position="9"/>
        <end position="30"/>
    </location>
</feature>
<gene>
    <name evidence="6" type="ORF">HannXRQ_Chr08g0235671</name>
    <name evidence="5" type="ORF">HanXRQr2_Chr08g0356191</name>
</gene>
<organism evidence="6 7">
    <name type="scientific">Helianthus annuus</name>
    <name type="common">Common sunflower</name>
    <dbReference type="NCBI Taxonomy" id="4232"/>
    <lineage>
        <taxon>Eukaryota</taxon>
        <taxon>Viridiplantae</taxon>
        <taxon>Streptophyta</taxon>
        <taxon>Embryophyta</taxon>
        <taxon>Tracheophyta</taxon>
        <taxon>Spermatophyta</taxon>
        <taxon>Magnoliopsida</taxon>
        <taxon>eudicotyledons</taxon>
        <taxon>Gunneridae</taxon>
        <taxon>Pentapetalae</taxon>
        <taxon>asterids</taxon>
        <taxon>campanulids</taxon>
        <taxon>Asterales</taxon>
        <taxon>Asteraceae</taxon>
        <taxon>Asteroideae</taxon>
        <taxon>Heliantheae alliance</taxon>
        <taxon>Heliantheae</taxon>
        <taxon>Helianthus</taxon>
    </lineage>
</organism>
<keyword evidence="3" id="KW-0472">Membrane</keyword>
<evidence type="ECO:0000313" key="6">
    <source>
        <dbReference type="EMBL" id="OTG19577.1"/>
    </source>
</evidence>
<dbReference type="EC" id="3.1.1.11" evidence="5"/>
<keyword evidence="3" id="KW-0812">Transmembrane</keyword>
<dbReference type="OMA" id="SINYIRG"/>
<evidence type="ECO:0000313" key="5">
    <source>
        <dbReference type="EMBL" id="KAF5796806.1"/>
    </source>
</evidence>
<proteinExistence type="predicted"/>
<dbReference type="Proteomes" id="UP000215914">
    <property type="component" value="Chromosome 8"/>
</dbReference>
<dbReference type="Pfam" id="PF04043">
    <property type="entry name" value="PMEI"/>
    <property type="match status" value="1"/>
</dbReference>
<dbReference type="STRING" id="4232.A0A251U889"/>
<dbReference type="EMBL" id="MNCJ02000323">
    <property type="protein sequence ID" value="KAF5796806.1"/>
    <property type="molecule type" value="Genomic_DNA"/>
</dbReference>
<name>A0A251U889_HELAN</name>
<dbReference type="FunCoup" id="A0A251U889">
    <property type="interactions" value="508"/>
</dbReference>
<dbReference type="CDD" id="cd15798">
    <property type="entry name" value="PMEI-like_3"/>
    <property type="match status" value="1"/>
</dbReference>
<reference evidence="6" key="2">
    <citation type="submission" date="2017-02" db="EMBL/GenBank/DDBJ databases">
        <title>Sunflower complete genome.</title>
        <authorList>
            <person name="Langlade N."/>
            <person name="Munos S."/>
        </authorList>
    </citation>
    <scope>NUCLEOTIDE SEQUENCE [LARGE SCALE GENOMIC DNA]</scope>
    <source>
        <tissue evidence="6">Leaves</tissue>
    </source>
</reference>
<feature type="compositionally biased region" description="Basic and acidic residues" evidence="2">
    <location>
        <begin position="14"/>
        <end position="27"/>
    </location>
</feature>
<dbReference type="InterPro" id="IPR035513">
    <property type="entry name" value="Invertase/methylesterase_inhib"/>
</dbReference>
<feature type="domain" description="Pectinesterase inhibitor" evidence="4">
    <location>
        <begin position="76"/>
        <end position="227"/>
    </location>
</feature>
<keyword evidence="7" id="KW-1185">Reference proteome</keyword>
<protein>
    <submittedName>
        <fullName evidence="5 6">Pectinesterase</fullName>
        <ecNumber evidence="5">3.1.1.11</ecNumber>
    </submittedName>
</protein>
<dbReference type="GO" id="GO:0030599">
    <property type="term" value="F:pectinesterase activity"/>
    <property type="evidence" value="ECO:0007669"/>
    <property type="project" value="UniProtKB-EC"/>
</dbReference>
<evidence type="ECO:0000313" key="7">
    <source>
        <dbReference type="Proteomes" id="UP000215914"/>
    </source>
</evidence>
<evidence type="ECO:0000259" key="4">
    <source>
        <dbReference type="SMART" id="SM00856"/>
    </source>
</evidence>
<dbReference type="InterPro" id="IPR006501">
    <property type="entry name" value="Pectinesterase_inhib_dom"/>
</dbReference>
<feature type="transmembrane region" description="Helical" evidence="3">
    <location>
        <begin position="36"/>
        <end position="58"/>
    </location>
</feature>
<dbReference type="InterPro" id="IPR051955">
    <property type="entry name" value="PME_Inhibitor"/>
</dbReference>
<dbReference type="GO" id="GO:0004857">
    <property type="term" value="F:enzyme inhibitor activity"/>
    <property type="evidence" value="ECO:0007669"/>
    <property type="project" value="InterPro"/>
</dbReference>
<dbReference type="Gene3D" id="1.20.140.40">
    <property type="entry name" value="Invertase/pectin methylesterase inhibitor family protein"/>
    <property type="match status" value="1"/>
</dbReference>
<dbReference type="NCBIfam" id="TIGR01614">
    <property type="entry name" value="PME_inhib"/>
    <property type="match status" value="1"/>
</dbReference>
<reference evidence="5" key="3">
    <citation type="submission" date="2020-06" db="EMBL/GenBank/DDBJ databases">
        <title>Helianthus annuus Genome sequencing and assembly Release 2.</title>
        <authorList>
            <person name="Gouzy J."/>
            <person name="Langlade N."/>
            <person name="Munos S."/>
        </authorList>
    </citation>
    <scope>NUCLEOTIDE SEQUENCE</scope>
    <source>
        <tissue evidence="5">Leaves</tissue>
    </source>
</reference>